<dbReference type="SUPFAM" id="SSF53738">
    <property type="entry name" value="Phosphoglucomutase, first 3 domains"/>
    <property type="match status" value="1"/>
</dbReference>
<evidence type="ECO:0000256" key="1">
    <source>
        <dbReference type="ARBA" id="ARBA00001946"/>
    </source>
</evidence>
<dbReference type="Gene3D" id="3.40.120.10">
    <property type="entry name" value="Alpha-D-Glucose-1,6-Bisphosphate, subunit A, domain 3"/>
    <property type="match status" value="2"/>
</dbReference>
<proteinExistence type="predicted"/>
<dbReference type="Pfam" id="PF02879">
    <property type="entry name" value="PGM_PMM_II"/>
    <property type="match status" value="1"/>
</dbReference>
<evidence type="ECO:0000256" key="5">
    <source>
        <dbReference type="ARBA" id="ARBA00023235"/>
    </source>
</evidence>
<gene>
    <name evidence="7" type="ORF">S06H3_41372</name>
</gene>
<name>X1NL73_9ZZZZ</name>
<dbReference type="PANTHER" id="PTHR43771">
    <property type="entry name" value="PHOSPHOMANNOMUTASE"/>
    <property type="match status" value="1"/>
</dbReference>
<dbReference type="GO" id="GO:0005975">
    <property type="term" value="P:carbohydrate metabolic process"/>
    <property type="evidence" value="ECO:0007669"/>
    <property type="project" value="InterPro"/>
</dbReference>
<reference evidence="7" key="1">
    <citation type="journal article" date="2014" name="Front. Microbiol.">
        <title>High frequency of phylogenetically diverse reductive dehalogenase-homologous genes in deep subseafloor sedimentary metagenomes.</title>
        <authorList>
            <person name="Kawai M."/>
            <person name="Futagami T."/>
            <person name="Toyoda A."/>
            <person name="Takaki Y."/>
            <person name="Nishi S."/>
            <person name="Hori S."/>
            <person name="Arai W."/>
            <person name="Tsubouchi T."/>
            <person name="Morono Y."/>
            <person name="Uchiyama I."/>
            <person name="Ito T."/>
            <person name="Fujiyama A."/>
            <person name="Inagaki F."/>
            <person name="Takami H."/>
        </authorList>
    </citation>
    <scope>NUCLEOTIDE SEQUENCE</scope>
    <source>
        <strain evidence="7">Expedition CK06-06</strain>
    </source>
</reference>
<evidence type="ECO:0000256" key="2">
    <source>
        <dbReference type="ARBA" id="ARBA00022553"/>
    </source>
</evidence>
<evidence type="ECO:0000256" key="3">
    <source>
        <dbReference type="ARBA" id="ARBA00022723"/>
    </source>
</evidence>
<keyword evidence="3" id="KW-0479">Metal-binding</keyword>
<dbReference type="GO" id="GO:0016868">
    <property type="term" value="F:intramolecular phosphotransferase activity"/>
    <property type="evidence" value="ECO:0007669"/>
    <property type="project" value="InterPro"/>
</dbReference>
<sequence>TFLEKLGCTVIGINEKLETRFPRGTEPVPENLDELCNFVKTHKADIGFAQDPDGDRLAVVSESGTAIGEEYTLVLAGEAYLQRKKTDVACNLSTSFFIYKEVVT</sequence>
<dbReference type="InterPro" id="IPR005845">
    <property type="entry name" value="A-D-PHexomutase_a/b/a-II"/>
</dbReference>
<comment type="cofactor">
    <cofactor evidence="1">
        <name>Mg(2+)</name>
        <dbReference type="ChEBI" id="CHEBI:18420"/>
    </cofactor>
</comment>
<feature type="non-terminal residue" evidence="7">
    <location>
        <position position="1"/>
    </location>
</feature>
<feature type="domain" description="Alpha-D-phosphohexomutase alpha/beta/alpha" evidence="6">
    <location>
        <begin position="2"/>
        <end position="64"/>
    </location>
</feature>
<protein>
    <recommendedName>
        <fullName evidence="6">Alpha-D-phosphohexomutase alpha/beta/alpha domain-containing protein</fullName>
    </recommendedName>
</protein>
<dbReference type="EMBL" id="BARV01025487">
    <property type="protein sequence ID" value="GAI44767.1"/>
    <property type="molecule type" value="Genomic_DNA"/>
</dbReference>
<keyword evidence="2" id="KW-0597">Phosphoprotein</keyword>
<evidence type="ECO:0000313" key="7">
    <source>
        <dbReference type="EMBL" id="GAI44767.1"/>
    </source>
</evidence>
<dbReference type="PANTHER" id="PTHR43771:SF1">
    <property type="entry name" value="PHOSPHOMANNOMUTASE"/>
    <property type="match status" value="1"/>
</dbReference>
<keyword evidence="4" id="KW-0460">Magnesium</keyword>
<organism evidence="7">
    <name type="scientific">marine sediment metagenome</name>
    <dbReference type="NCBI Taxonomy" id="412755"/>
    <lineage>
        <taxon>unclassified sequences</taxon>
        <taxon>metagenomes</taxon>
        <taxon>ecological metagenomes</taxon>
    </lineage>
</organism>
<dbReference type="InterPro" id="IPR016055">
    <property type="entry name" value="A-D-PHexomutase_a/b/a-I/II/III"/>
</dbReference>
<evidence type="ECO:0000256" key="4">
    <source>
        <dbReference type="ARBA" id="ARBA00022842"/>
    </source>
</evidence>
<evidence type="ECO:0000259" key="6">
    <source>
        <dbReference type="Pfam" id="PF02879"/>
    </source>
</evidence>
<keyword evidence="5" id="KW-0413">Isomerase</keyword>
<dbReference type="GO" id="GO:0046872">
    <property type="term" value="F:metal ion binding"/>
    <property type="evidence" value="ECO:0007669"/>
    <property type="project" value="UniProtKB-KW"/>
</dbReference>
<accession>X1NL73</accession>
<comment type="caution">
    <text evidence="7">The sequence shown here is derived from an EMBL/GenBank/DDBJ whole genome shotgun (WGS) entry which is preliminary data.</text>
</comment>
<dbReference type="AlphaFoldDB" id="X1NL73"/>